<dbReference type="InterPro" id="IPR016166">
    <property type="entry name" value="FAD-bd_PCMH"/>
</dbReference>
<dbReference type="Gene3D" id="3.30.465.10">
    <property type="match status" value="2"/>
</dbReference>
<feature type="signal peptide" evidence="6">
    <location>
        <begin position="1"/>
        <end position="19"/>
    </location>
</feature>
<accession>A0ABR0SPP2</accession>
<dbReference type="Proteomes" id="UP001338125">
    <property type="component" value="Unassembled WGS sequence"/>
</dbReference>
<dbReference type="Pfam" id="PF08031">
    <property type="entry name" value="BBE"/>
    <property type="match status" value="1"/>
</dbReference>
<dbReference type="InterPro" id="IPR006094">
    <property type="entry name" value="Oxid_FAD_bind_N"/>
</dbReference>
<proteinExistence type="inferred from homology"/>
<evidence type="ECO:0000256" key="3">
    <source>
        <dbReference type="ARBA" id="ARBA00022630"/>
    </source>
</evidence>
<evidence type="ECO:0000256" key="1">
    <source>
        <dbReference type="ARBA" id="ARBA00001974"/>
    </source>
</evidence>
<dbReference type="SUPFAM" id="SSF56176">
    <property type="entry name" value="FAD-binding/transporter-associated domain-like"/>
    <property type="match status" value="1"/>
</dbReference>
<feature type="chain" id="PRO_5046301502" evidence="6">
    <location>
        <begin position="20"/>
        <end position="658"/>
    </location>
</feature>
<name>A0ABR0SPP2_9HYPO</name>
<dbReference type="InterPro" id="IPR012951">
    <property type="entry name" value="BBE"/>
</dbReference>
<dbReference type="EMBL" id="JAVFKD010000012">
    <property type="protein sequence ID" value="KAK5994153.1"/>
    <property type="molecule type" value="Genomic_DNA"/>
</dbReference>
<evidence type="ECO:0000313" key="8">
    <source>
        <dbReference type="EMBL" id="KAK5994153.1"/>
    </source>
</evidence>
<keyword evidence="3" id="KW-0285">Flavoprotein</keyword>
<gene>
    <name evidence="8" type="ORF">PT974_07594</name>
</gene>
<dbReference type="InterPro" id="IPR016169">
    <property type="entry name" value="FAD-bd_PCMH_sub2"/>
</dbReference>
<keyword evidence="4" id="KW-0274">FAD</keyword>
<comment type="similarity">
    <text evidence="2">Belongs to the oxygen-dependent FAD-linked oxidoreductase family.</text>
</comment>
<feature type="domain" description="FAD-binding PCMH-type" evidence="7">
    <location>
        <begin position="165"/>
        <end position="344"/>
    </location>
</feature>
<evidence type="ECO:0000256" key="5">
    <source>
        <dbReference type="ARBA" id="ARBA00023002"/>
    </source>
</evidence>
<keyword evidence="9" id="KW-1185">Reference proteome</keyword>
<dbReference type="PANTHER" id="PTHR42973:SF39">
    <property type="entry name" value="FAD-BINDING PCMH-TYPE DOMAIN-CONTAINING PROTEIN"/>
    <property type="match status" value="1"/>
</dbReference>
<comment type="cofactor">
    <cofactor evidence="1">
        <name>FAD</name>
        <dbReference type="ChEBI" id="CHEBI:57692"/>
    </cofactor>
</comment>
<dbReference type="InterPro" id="IPR050416">
    <property type="entry name" value="FAD-linked_Oxidoreductase"/>
</dbReference>
<protein>
    <submittedName>
        <fullName evidence="8">VAO-type flavoprotein oxidase</fullName>
    </submittedName>
</protein>
<keyword evidence="6" id="KW-0732">Signal</keyword>
<comment type="caution">
    <text evidence="8">The sequence shown here is derived from an EMBL/GenBank/DDBJ whole genome shotgun (WGS) entry which is preliminary data.</text>
</comment>
<evidence type="ECO:0000259" key="7">
    <source>
        <dbReference type="PROSITE" id="PS51387"/>
    </source>
</evidence>
<evidence type="ECO:0000256" key="6">
    <source>
        <dbReference type="SAM" id="SignalP"/>
    </source>
</evidence>
<reference evidence="8 9" key="1">
    <citation type="submission" date="2024-01" db="EMBL/GenBank/DDBJ databases">
        <title>Complete genome of Cladobotryum mycophilum ATHUM6906.</title>
        <authorList>
            <person name="Christinaki A.C."/>
            <person name="Myridakis A.I."/>
            <person name="Kouvelis V.N."/>
        </authorList>
    </citation>
    <scope>NUCLEOTIDE SEQUENCE [LARGE SCALE GENOMIC DNA]</scope>
    <source>
        <strain evidence="8 9">ATHUM6906</strain>
    </source>
</reference>
<sequence length="658" mass="71955">MLRLAYILSGCWLVQLTSAGSLGSTDLGPFVAGVPLFKYETEHLTEDILRRIPVEFAHLFAFNTTSPILRQGECKPLPGDANWPSQSEWRVLNATLGGALISTVPVAAPCYHNWGVYDADKCAALTSNWIEPWFHEEDPTSLMWPVWEGLSCLPTEHPNSTDCTLGAFPAYTVNATSVAHIQTAVNFARNKGLRLVIKNTGHDYLGKSSGAGALSIWTHHLQDIDYLAEYTLGDYAGKALHVGAGVRGRDVYRTAEENDASIVGGMCESVGFAGGYFAGGGHSPLSGKYGMAADHILAIGVVTADGHYRTVTEKTHPDLYWAIRGGGGSTFGVTTSVIVGLHPQMEVTTSKVAFATSRDVSNETFWLGVKELFSHFDGFGDAGFYTYMHLQRDYNGASYGLEIESMVAPNMSIAGYHEVTEPFFDRLTELGIPFKNVPKNYATVHPALKEAWPADIDHIGTMYGSWATRLFPTEIWNDPAGFNSSFDAVRKVAEAGYPIAAWQIAPGNPSQANNAVNPAFRHARAFFSSGVMFPTNATPSQMTASYKELRANILDPWREAAPASSFGGSYLNEGSVMEPYWQDDFYGSHYPELLRIKQKWDPNGLFYATTGVGSDDWEVRTQEQGVQTQNGPLCRRQTSGVVAMDATVKDDAQVRLTR</sequence>
<keyword evidence="5" id="KW-0560">Oxidoreductase</keyword>
<organism evidence="8 9">
    <name type="scientific">Cladobotryum mycophilum</name>
    <dbReference type="NCBI Taxonomy" id="491253"/>
    <lineage>
        <taxon>Eukaryota</taxon>
        <taxon>Fungi</taxon>
        <taxon>Dikarya</taxon>
        <taxon>Ascomycota</taxon>
        <taxon>Pezizomycotina</taxon>
        <taxon>Sordariomycetes</taxon>
        <taxon>Hypocreomycetidae</taxon>
        <taxon>Hypocreales</taxon>
        <taxon>Hypocreaceae</taxon>
        <taxon>Cladobotryum</taxon>
    </lineage>
</organism>
<dbReference type="InterPro" id="IPR036318">
    <property type="entry name" value="FAD-bd_PCMH-like_sf"/>
</dbReference>
<evidence type="ECO:0000256" key="4">
    <source>
        <dbReference type="ARBA" id="ARBA00022827"/>
    </source>
</evidence>
<evidence type="ECO:0000256" key="2">
    <source>
        <dbReference type="ARBA" id="ARBA00005466"/>
    </source>
</evidence>
<dbReference type="PROSITE" id="PS51387">
    <property type="entry name" value="FAD_PCMH"/>
    <property type="match status" value="1"/>
</dbReference>
<dbReference type="PANTHER" id="PTHR42973">
    <property type="entry name" value="BINDING OXIDOREDUCTASE, PUTATIVE (AFU_ORTHOLOGUE AFUA_1G17690)-RELATED"/>
    <property type="match status" value="1"/>
</dbReference>
<evidence type="ECO:0000313" key="9">
    <source>
        <dbReference type="Proteomes" id="UP001338125"/>
    </source>
</evidence>
<dbReference type="Pfam" id="PF01565">
    <property type="entry name" value="FAD_binding_4"/>
    <property type="match status" value="1"/>
</dbReference>